<dbReference type="EMBL" id="BAAAHD010000033">
    <property type="protein sequence ID" value="GAA0572671.1"/>
    <property type="molecule type" value="Genomic_DNA"/>
</dbReference>
<reference evidence="2" key="1">
    <citation type="journal article" date="2019" name="Int. J. Syst. Evol. Microbiol.">
        <title>The Global Catalogue of Microorganisms (GCM) 10K type strain sequencing project: providing services to taxonomists for standard genome sequencing and annotation.</title>
        <authorList>
            <consortium name="The Broad Institute Genomics Platform"/>
            <consortium name="The Broad Institute Genome Sequencing Center for Infectious Disease"/>
            <person name="Wu L."/>
            <person name="Ma J."/>
        </authorList>
    </citation>
    <scope>NUCLEOTIDE SEQUENCE [LARGE SCALE GENOMIC DNA]</scope>
    <source>
        <strain evidence="2">JCM 10667</strain>
    </source>
</reference>
<organism evidence="1 2">
    <name type="scientific">Actinomadura livida</name>
    <dbReference type="NCBI Taxonomy" id="79909"/>
    <lineage>
        <taxon>Bacteria</taxon>
        <taxon>Bacillati</taxon>
        <taxon>Actinomycetota</taxon>
        <taxon>Actinomycetes</taxon>
        <taxon>Streptosporangiales</taxon>
        <taxon>Thermomonosporaceae</taxon>
        <taxon>Actinomadura</taxon>
    </lineage>
</organism>
<proteinExistence type="predicted"/>
<dbReference type="Proteomes" id="UP001501427">
    <property type="component" value="Unassembled WGS sequence"/>
</dbReference>
<keyword evidence="2" id="KW-1185">Reference proteome</keyword>
<protein>
    <submittedName>
        <fullName evidence="1">Uncharacterized protein</fullName>
    </submittedName>
</protein>
<name>A0ABP3PSS6_9ACTN</name>
<evidence type="ECO:0000313" key="1">
    <source>
        <dbReference type="EMBL" id="GAA0572671.1"/>
    </source>
</evidence>
<gene>
    <name evidence="1" type="ORF">GCM10009546_39220</name>
</gene>
<sequence length="297" mass="31844">MVTAMVLAAPAMLIVPKARTDLVRACGCVVDVSCASRDLSGEGPLPGNVPYSAARAALRRNSGDNADAGRDSAVSIPVDDAGLDLKFSFYRGIGGGVTSTLTRDAMALTFEGGAGVGGSFSVGSALGMRNTGLSYEARASMSGRLRFLNPPDFGLTMSGDGRLQAYMDVKTSHFRTRFRSRYVSLPEVDVVGQDVAPMTRRSWSLGTEFKVASAYTVKIPWGRFFHVWEWISGLAPGDWDSRPPPPPPSVDHPDYAAVLGRTVFKHPRASRPRGSGRRVRVTVRTVAPRKLSVLRAA</sequence>
<comment type="caution">
    <text evidence="1">The sequence shown here is derived from an EMBL/GenBank/DDBJ whole genome shotgun (WGS) entry which is preliminary data.</text>
</comment>
<evidence type="ECO:0000313" key="2">
    <source>
        <dbReference type="Proteomes" id="UP001501427"/>
    </source>
</evidence>
<accession>A0ABP3PSS6</accession>